<dbReference type="SMART" id="SM00355">
    <property type="entry name" value="ZnF_C2H2"/>
    <property type="match status" value="8"/>
</dbReference>
<dbReference type="RefSeq" id="XP_020041165.1">
    <property type="nucleotide sequence ID" value="XM_020185576.1"/>
</dbReference>
<name>A0A8B7WF00_CASCN</name>
<evidence type="ECO:0000256" key="4">
    <source>
        <dbReference type="ARBA" id="ARBA00022737"/>
    </source>
</evidence>
<comment type="subcellular location">
    <subcellularLocation>
        <location evidence="1">Nucleus</location>
    </subcellularLocation>
</comment>
<dbReference type="Gene3D" id="3.30.160.60">
    <property type="entry name" value="Classic Zinc Finger"/>
    <property type="match status" value="8"/>
</dbReference>
<keyword evidence="13" id="KW-1185">Reference proteome</keyword>
<dbReference type="GO" id="GO:0000981">
    <property type="term" value="F:DNA-binding transcription factor activity, RNA polymerase II-specific"/>
    <property type="evidence" value="ECO:0007669"/>
    <property type="project" value="TreeGrafter"/>
</dbReference>
<dbReference type="SUPFAM" id="SSF54695">
    <property type="entry name" value="POZ domain"/>
    <property type="match status" value="1"/>
</dbReference>
<keyword evidence="8" id="KW-0238">DNA-binding</keyword>
<evidence type="ECO:0000256" key="10">
    <source>
        <dbReference type="ARBA" id="ARBA00023242"/>
    </source>
</evidence>
<dbReference type="OrthoDB" id="8117402at2759"/>
<evidence type="ECO:0000256" key="7">
    <source>
        <dbReference type="ARBA" id="ARBA00023015"/>
    </source>
</evidence>
<dbReference type="Pfam" id="PF00096">
    <property type="entry name" value="zf-C2H2"/>
    <property type="match status" value="6"/>
</dbReference>
<dbReference type="GO" id="GO:0008270">
    <property type="term" value="F:zinc ion binding"/>
    <property type="evidence" value="ECO:0007669"/>
    <property type="project" value="UniProtKB-KW"/>
</dbReference>
<evidence type="ECO:0000256" key="9">
    <source>
        <dbReference type="ARBA" id="ARBA00023163"/>
    </source>
</evidence>
<proteinExistence type="inferred from homology"/>
<dbReference type="FunFam" id="3.30.160.60:FF:000816">
    <property type="entry name" value="myoneurin isoform X1"/>
    <property type="match status" value="1"/>
</dbReference>
<organism evidence="14">
    <name type="scientific">Castor canadensis</name>
    <name type="common">American beaver</name>
    <dbReference type="NCBI Taxonomy" id="51338"/>
    <lineage>
        <taxon>Eukaryota</taxon>
        <taxon>Metazoa</taxon>
        <taxon>Chordata</taxon>
        <taxon>Craniata</taxon>
        <taxon>Vertebrata</taxon>
        <taxon>Euteleostomi</taxon>
        <taxon>Mammalia</taxon>
        <taxon>Eutheria</taxon>
        <taxon>Euarchontoglires</taxon>
        <taxon>Glires</taxon>
        <taxon>Rodentia</taxon>
        <taxon>Castorimorpha</taxon>
        <taxon>Castoridae</taxon>
        <taxon>Castor</taxon>
    </lineage>
</organism>
<dbReference type="GO" id="GO:0003677">
    <property type="term" value="F:DNA binding"/>
    <property type="evidence" value="ECO:0007669"/>
    <property type="project" value="UniProtKB-KW"/>
</dbReference>
<dbReference type="CDD" id="cd18217">
    <property type="entry name" value="BTB_POZ_ZBTB31_myoneurin"/>
    <property type="match status" value="1"/>
</dbReference>
<dbReference type="FunFam" id="3.30.160.60:FF:000472">
    <property type="entry name" value="myoneurin isoform X1"/>
    <property type="match status" value="1"/>
</dbReference>
<keyword evidence="7" id="KW-0805">Transcription regulation</keyword>
<dbReference type="GeneID" id="109700405"/>
<keyword evidence="9" id="KW-0804">Transcription</keyword>
<accession>A0A8B7WF00</accession>
<dbReference type="FunFam" id="3.30.160.60:FF:001185">
    <property type="entry name" value="myoneurin isoform X1"/>
    <property type="match status" value="1"/>
</dbReference>
<dbReference type="Gene3D" id="3.30.710.10">
    <property type="entry name" value="Potassium Channel Kv1.1, Chain A"/>
    <property type="match status" value="1"/>
</dbReference>
<dbReference type="AlphaFoldDB" id="A0A8B7WF00"/>
<dbReference type="InterPro" id="IPR000210">
    <property type="entry name" value="BTB/POZ_dom"/>
</dbReference>
<protein>
    <recommendedName>
        <fullName evidence="11">Myoneurin</fullName>
    </recommendedName>
</protein>
<dbReference type="FunFam" id="3.30.160.60:FF:000029">
    <property type="entry name" value="GLI family zinc finger 4"/>
    <property type="match status" value="1"/>
</dbReference>
<dbReference type="CTD" id="55892"/>
<dbReference type="FunFam" id="3.30.160.60:FF:001450">
    <property type="entry name" value="zinc finger protein 774"/>
    <property type="match status" value="1"/>
</dbReference>
<evidence type="ECO:0000256" key="5">
    <source>
        <dbReference type="ARBA" id="ARBA00022771"/>
    </source>
</evidence>
<dbReference type="FunFam" id="3.30.710.10:FF:000051">
    <property type="entry name" value="myoneurin isoform X1"/>
    <property type="match status" value="1"/>
</dbReference>
<dbReference type="PROSITE" id="PS50097">
    <property type="entry name" value="BTB"/>
    <property type="match status" value="1"/>
</dbReference>
<keyword evidence="5 12" id="KW-0863">Zinc-finger</keyword>
<evidence type="ECO:0000256" key="1">
    <source>
        <dbReference type="ARBA" id="ARBA00004123"/>
    </source>
</evidence>
<keyword evidence="10" id="KW-0539">Nucleus</keyword>
<dbReference type="PANTHER" id="PTHR24394">
    <property type="entry name" value="ZINC FINGER PROTEIN"/>
    <property type="match status" value="1"/>
</dbReference>
<dbReference type="SUPFAM" id="SSF57667">
    <property type="entry name" value="beta-beta-alpha zinc fingers"/>
    <property type="match status" value="5"/>
</dbReference>
<dbReference type="GO" id="GO:0005634">
    <property type="term" value="C:nucleus"/>
    <property type="evidence" value="ECO:0007669"/>
    <property type="project" value="UniProtKB-SubCell"/>
</dbReference>
<evidence type="ECO:0000313" key="14">
    <source>
        <dbReference type="RefSeq" id="XP_020041165.1"/>
    </source>
</evidence>
<dbReference type="KEGG" id="ccan:109700405"/>
<keyword evidence="6" id="KW-0862">Zinc</keyword>
<dbReference type="FunFam" id="3.30.160.60:FF:000267">
    <property type="entry name" value="Zinc finger and BTB domain-containing 49"/>
    <property type="match status" value="1"/>
</dbReference>
<dbReference type="PROSITE" id="PS00028">
    <property type="entry name" value="ZINC_FINGER_C2H2_1"/>
    <property type="match status" value="8"/>
</dbReference>
<evidence type="ECO:0000256" key="3">
    <source>
        <dbReference type="ARBA" id="ARBA00022723"/>
    </source>
</evidence>
<dbReference type="SMART" id="SM00225">
    <property type="entry name" value="BTB"/>
    <property type="match status" value="1"/>
</dbReference>
<dbReference type="InterPro" id="IPR011333">
    <property type="entry name" value="SKP1/BTB/POZ_sf"/>
</dbReference>
<dbReference type="InterPro" id="IPR036236">
    <property type="entry name" value="Znf_C2H2_sf"/>
</dbReference>
<gene>
    <name evidence="14" type="primary">Mynn</name>
</gene>
<keyword evidence="4" id="KW-0677">Repeat</keyword>
<dbReference type="Pfam" id="PF00651">
    <property type="entry name" value="BTB"/>
    <property type="match status" value="1"/>
</dbReference>
<dbReference type="FunFam" id="3.30.160.60:FF:002586">
    <property type="entry name" value="Zinc finger protein 787"/>
    <property type="match status" value="1"/>
</dbReference>
<dbReference type="FunFam" id="3.30.160.60:FF:000678">
    <property type="entry name" value="Myoneurin isoform X1"/>
    <property type="match status" value="1"/>
</dbReference>
<evidence type="ECO:0000313" key="13">
    <source>
        <dbReference type="Proteomes" id="UP001732720"/>
    </source>
</evidence>
<dbReference type="InterPro" id="IPR013087">
    <property type="entry name" value="Znf_C2H2_type"/>
</dbReference>
<dbReference type="Proteomes" id="UP001732720">
    <property type="component" value="Chromosome 5"/>
</dbReference>
<dbReference type="PROSITE" id="PS50157">
    <property type="entry name" value="ZINC_FINGER_C2H2_2"/>
    <property type="match status" value="8"/>
</dbReference>
<reference evidence="14" key="1">
    <citation type="submission" date="2025-08" db="UniProtKB">
        <authorList>
            <consortium name="RefSeq"/>
        </authorList>
    </citation>
    <scope>IDENTIFICATION</scope>
    <source>
        <tissue evidence="14">Leukocyte</tissue>
    </source>
</reference>
<evidence type="ECO:0000256" key="12">
    <source>
        <dbReference type="PROSITE-ProRule" id="PRU00042"/>
    </source>
</evidence>
<comment type="similarity">
    <text evidence="2">Belongs to the krueppel C2H2-type zinc-finger protein family.</text>
</comment>
<sequence>MPAVLGAPSMLDSPGSGQLVGLGGCRTPTVLVPFASLRNGGAGCGVGGEEEARGGALRRAVTSSQDGGERVKELFPLSGYRSRVKFHSDTKMQYSHHCEHLLERLNKQREAGFLCDCTIVIGEFQFKAHRNVLASFSEYFGAIYRSTSENNVFLDQSQVKADGFQKLLEFIYTGTLNLDSWNVKEIHQAADYLKVEEVVTKCKIKMEDFAFIANPSSTEISSITGNIELNQQTCLLTLRDYNNREKSEVSADLGPVNPKQGALAKKSSQTKKKKKSFNSQKTGQTKHSMSNIASVKSPYELESSGEELDQRYPKAKPMCNTCGKVFSEASSLRRHMRIHKGVKPYVCHLCGKAFTQCNQLKTHVRTHTGERPYKCELCDKGFAQKCQLVFHSRMHHGEEKPYKCDVCNLQFATSSNLKIHARKHSGEKPYVCDRCGQRFAQASTLTYHVRRHTGEKPYVCDTCGKAFAVSSSLITHSRKHTGEKPYICGICGKSFISSGELNKHFRSHTGERPFICELCGNSYTDIKNLKKHKTKVHSGADKTLDSSVEDHTLSEQDCIQKSPLSETIDVKPFDMTLPLALPLGTEDHHMLLPVTDNQSPTSDTLLRSTVNGYSEPQLIFLQQLY</sequence>
<dbReference type="PANTHER" id="PTHR24394:SF29">
    <property type="entry name" value="MYONEURIN"/>
    <property type="match status" value="1"/>
</dbReference>
<evidence type="ECO:0000256" key="2">
    <source>
        <dbReference type="ARBA" id="ARBA00006991"/>
    </source>
</evidence>
<evidence type="ECO:0000256" key="6">
    <source>
        <dbReference type="ARBA" id="ARBA00022833"/>
    </source>
</evidence>
<evidence type="ECO:0000256" key="11">
    <source>
        <dbReference type="ARBA" id="ARBA00074683"/>
    </source>
</evidence>
<dbReference type="Pfam" id="PF13912">
    <property type="entry name" value="zf-C2H2_6"/>
    <property type="match status" value="1"/>
</dbReference>
<evidence type="ECO:0000256" key="8">
    <source>
        <dbReference type="ARBA" id="ARBA00023125"/>
    </source>
</evidence>
<keyword evidence="3" id="KW-0479">Metal-binding</keyword>